<sequence length="75" mass="8455">MTVHCLHRLHPHLSKPMTVAPMPFLPLLHKDLFASGLRKRSSVLLYDPFGTGRTLLTTAIATECYFGGWKNIVSY</sequence>
<evidence type="ECO:0000313" key="1">
    <source>
        <dbReference type="EMBL" id="RYR67247.1"/>
    </source>
</evidence>
<keyword evidence="2" id="KW-1185">Reference proteome</keyword>
<dbReference type="Gene3D" id="3.40.50.300">
    <property type="entry name" value="P-loop containing nucleotide triphosphate hydrolases"/>
    <property type="match status" value="1"/>
</dbReference>
<dbReference type="Proteomes" id="UP000289738">
    <property type="component" value="Chromosome A03"/>
</dbReference>
<comment type="caution">
    <text evidence="1">The sequence shown here is derived from an EMBL/GenBank/DDBJ whole genome shotgun (WGS) entry which is preliminary data.</text>
</comment>
<organism evidence="1 2">
    <name type="scientific">Arachis hypogaea</name>
    <name type="common">Peanut</name>
    <dbReference type="NCBI Taxonomy" id="3818"/>
    <lineage>
        <taxon>Eukaryota</taxon>
        <taxon>Viridiplantae</taxon>
        <taxon>Streptophyta</taxon>
        <taxon>Embryophyta</taxon>
        <taxon>Tracheophyta</taxon>
        <taxon>Spermatophyta</taxon>
        <taxon>Magnoliopsida</taxon>
        <taxon>eudicotyledons</taxon>
        <taxon>Gunneridae</taxon>
        <taxon>Pentapetalae</taxon>
        <taxon>rosids</taxon>
        <taxon>fabids</taxon>
        <taxon>Fabales</taxon>
        <taxon>Fabaceae</taxon>
        <taxon>Papilionoideae</taxon>
        <taxon>50 kb inversion clade</taxon>
        <taxon>dalbergioids sensu lato</taxon>
        <taxon>Dalbergieae</taxon>
        <taxon>Pterocarpus clade</taxon>
        <taxon>Arachis</taxon>
    </lineage>
</organism>
<dbReference type="EMBL" id="SDMP01000003">
    <property type="protein sequence ID" value="RYR67247.1"/>
    <property type="molecule type" value="Genomic_DNA"/>
</dbReference>
<dbReference type="SUPFAM" id="SSF52540">
    <property type="entry name" value="P-loop containing nucleoside triphosphate hydrolases"/>
    <property type="match status" value="1"/>
</dbReference>
<name>A0A445DVT9_ARAHY</name>
<accession>A0A445DVT9</accession>
<reference evidence="1 2" key="1">
    <citation type="submission" date="2019-01" db="EMBL/GenBank/DDBJ databases">
        <title>Sequencing of cultivated peanut Arachis hypogaea provides insights into genome evolution and oil improvement.</title>
        <authorList>
            <person name="Chen X."/>
        </authorList>
    </citation>
    <scope>NUCLEOTIDE SEQUENCE [LARGE SCALE GENOMIC DNA]</scope>
    <source>
        <strain evidence="2">cv. Fuhuasheng</strain>
        <tissue evidence="1">Leaves</tissue>
    </source>
</reference>
<proteinExistence type="predicted"/>
<evidence type="ECO:0000313" key="2">
    <source>
        <dbReference type="Proteomes" id="UP000289738"/>
    </source>
</evidence>
<dbReference type="AlphaFoldDB" id="A0A445DVT9"/>
<dbReference type="InterPro" id="IPR027417">
    <property type="entry name" value="P-loop_NTPase"/>
</dbReference>
<evidence type="ECO:0008006" key="3">
    <source>
        <dbReference type="Google" id="ProtNLM"/>
    </source>
</evidence>
<protein>
    <recommendedName>
        <fullName evidence="3">ATPase AAA-type core domain-containing protein</fullName>
    </recommendedName>
</protein>
<gene>
    <name evidence="1" type="ORF">Ahy_A03g013553</name>
</gene>
<dbReference type="STRING" id="3818.A0A445DVT9"/>